<feature type="compositionally biased region" description="Basic and acidic residues" evidence="4">
    <location>
        <begin position="16"/>
        <end position="31"/>
    </location>
</feature>
<feature type="domain" description="HTH araC/xylS-type" evidence="5">
    <location>
        <begin position="132"/>
        <end position="232"/>
    </location>
</feature>
<proteinExistence type="predicted"/>
<protein>
    <submittedName>
        <fullName evidence="6">AraC family transcriptional regulator</fullName>
    </submittedName>
</protein>
<sequence length="237" mass="25543">MGGLECTSHWGIRSADPGRTRHGPREDLPRHPHDHAFAAVVLSGGYVEAGDTGRHAVEAGDVLLHRAWESHLDRFDARGAEVLVLPIADRDTTPLIGRVADPDTIARLAERDRTEAARRLLAELAPRPAPSADWPDMLAQALRDDPDLSLALWADRLGLHPGSISRGFRQVFGVTPVAFRLVQRTRQALGALQISAAPLSAIAYDCGFADQAHMSRAVRGLTNATPTALRRAAGMAS</sequence>
<dbReference type="Pfam" id="PF12833">
    <property type="entry name" value="HTH_18"/>
    <property type="match status" value="1"/>
</dbReference>
<keyword evidence="3" id="KW-0804">Transcription</keyword>
<dbReference type="PROSITE" id="PS01124">
    <property type="entry name" value="HTH_ARAC_FAMILY_2"/>
    <property type="match status" value="1"/>
</dbReference>
<dbReference type="SUPFAM" id="SSF46689">
    <property type="entry name" value="Homeodomain-like"/>
    <property type="match status" value="1"/>
</dbReference>
<gene>
    <name evidence="6" type="ORF">NEE01_22385</name>
</gene>
<dbReference type="InterPro" id="IPR018060">
    <property type="entry name" value="HTH_AraC"/>
</dbReference>
<evidence type="ECO:0000256" key="3">
    <source>
        <dbReference type="ARBA" id="ARBA00023163"/>
    </source>
</evidence>
<evidence type="ECO:0000256" key="4">
    <source>
        <dbReference type="SAM" id="MobiDB-lite"/>
    </source>
</evidence>
<dbReference type="GO" id="GO:0043565">
    <property type="term" value="F:sequence-specific DNA binding"/>
    <property type="evidence" value="ECO:0007669"/>
    <property type="project" value="InterPro"/>
</dbReference>
<accession>A0AA41ZDW5</accession>
<dbReference type="Gene3D" id="1.10.10.60">
    <property type="entry name" value="Homeodomain-like"/>
    <property type="match status" value="1"/>
</dbReference>
<comment type="caution">
    <text evidence="6">The sequence shown here is derived from an EMBL/GenBank/DDBJ whole genome shotgun (WGS) entry which is preliminary data.</text>
</comment>
<dbReference type="RefSeq" id="WP_265271644.1">
    <property type="nucleotide sequence ID" value="NZ_JANFAV010000024.1"/>
</dbReference>
<dbReference type="InterPro" id="IPR009057">
    <property type="entry name" value="Homeodomain-like_sf"/>
</dbReference>
<organism evidence="6 7">
    <name type="scientific">Sphingomonas lycopersici</name>
    <dbReference type="NCBI Taxonomy" id="2951807"/>
    <lineage>
        <taxon>Bacteria</taxon>
        <taxon>Pseudomonadati</taxon>
        <taxon>Pseudomonadota</taxon>
        <taxon>Alphaproteobacteria</taxon>
        <taxon>Sphingomonadales</taxon>
        <taxon>Sphingomonadaceae</taxon>
        <taxon>Sphingomonas</taxon>
    </lineage>
</organism>
<dbReference type="GO" id="GO:0003700">
    <property type="term" value="F:DNA-binding transcription factor activity"/>
    <property type="evidence" value="ECO:0007669"/>
    <property type="project" value="InterPro"/>
</dbReference>
<dbReference type="SUPFAM" id="SSF51182">
    <property type="entry name" value="RmlC-like cupins"/>
    <property type="match status" value="1"/>
</dbReference>
<keyword evidence="2" id="KW-0238">DNA-binding</keyword>
<evidence type="ECO:0000256" key="1">
    <source>
        <dbReference type="ARBA" id="ARBA00023015"/>
    </source>
</evidence>
<evidence type="ECO:0000259" key="5">
    <source>
        <dbReference type="PROSITE" id="PS01124"/>
    </source>
</evidence>
<dbReference type="PANTHER" id="PTHR46796">
    <property type="entry name" value="HTH-TYPE TRANSCRIPTIONAL ACTIVATOR RHAS-RELATED"/>
    <property type="match status" value="1"/>
</dbReference>
<keyword evidence="7" id="KW-1185">Reference proteome</keyword>
<evidence type="ECO:0000313" key="7">
    <source>
        <dbReference type="Proteomes" id="UP001165565"/>
    </source>
</evidence>
<evidence type="ECO:0000313" key="6">
    <source>
        <dbReference type="EMBL" id="MCW6537537.1"/>
    </source>
</evidence>
<dbReference type="InterPro" id="IPR050204">
    <property type="entry name" value="AraC_XylS_family_regulators"/>
</dbReference>
<feature type="region of interest" description="Disordered" evidence="4">
    <location>
        <begin position="1"/>
        <end position="31"/>
    </location>
</feature>
<dbReference type="AlphaFoldDB" id="A0AA41ZDW5"/>
<dbReference type="EMBL" id="JANFAV010000024">
    <property type="protein sequence ID" value="MCW6537537.1"/>
    <property type="molecule type" value="Genomic_DNA"/>
</dbReference>
<dbReference type="InterPro" id="IPR011051">
    <property type="entry name" value="RmlC_Cupin_sf"/>
</dbReference>
<dbReference type="SMART" id="SM00342">
    <property type="entry name" value="HTH_ARAC"/>
    <property type="match status" value="1"/>
</dbReference>
<reference evidence="6" key="1">
    <citation type="submission" date="2022-06" db="EMBL/GenBank/DDBJ databases">
        <title>Sphingomonas sp. nov. isolated from rhizosphere soil of tomato.</title>
        <authorList>
            <person name="Dong H."/>
            <person name="Gao R."/>
        </authorList>
    </citation>
    <scope>NUCLEOTIDE SEQUENCE</scope>
    <source>
        <strain evidence="6">MMSM24</strain>
    </source>
</reference>
<name>A0AA41ZDW5_9SPHN</name>
<keyword evidence="1" id="KW-0805">Transcription regulation</keyword>
<evidence type="ECO:0000256" key="2">
    <source>
        <dbReference type="ARBA" id="ARBA00023125"/>
    </source>
</evidence>
<dbReference type="Proteomes" id="UP001165565">
    <property type="component" value="Unassembled WGS sequence"/>
</dbReference>